<reference evidence="6 7" key="1">
    <citation type="journal article" date="2013" name="Genome Announc.">
        <title>Draft Genome Sequence of Cyclobacterium qasimii Strain M12-11BT, Isolated from Arctic Marine Sediment.</title>
        <authorList>
            <person name="Shivaji S."/>
            <person name="Ara S."/>
            <person name="Singh A."/>
            <person name="Kumar Pinnaka A."/>
        </authorList>
    </citation>
    <scope>NUCLEOTIDE SEQUENCE [LARGE SCALE GENOMIC DNA]</scope>
    <source>
        <strain evidence="6 7">M12-11B</strain>
    </source>
</reference>
<protein>
    <submittedName>
        <fullName evidence="6">rRNA small subunit 7-methylguanosine (M7G) methyltransferase GidB</fullName>
    </submittedName>
</protein>
<keyword evidence="1" id="KW-0963">Cytoplasm</keyword>
<dbReference type="SUPFAM" id="SSF53335">
    <property type="entry name" value="S-adenosyl-L-methionine-dependent methyltransferases"/>
    <property type="match status" value="1"/>
</dbReference>
<gene>
    <name evidence="6" type="ORF">ADICYQ_5680</name>
</gene>
<dbReference type="InterPro" id="IPR003682">
    <property type="entry name" value="rRNA_ssu_MeTfrase_G"/>
</dbReference>
<proteinExistence type="predicted"/>
<accession>S7V6D0</accession>
<dbReference type="PANTHER" id="PTHR31760">
    <property type="entry name" value="S-ADENOSYL-L-METHIONINE-DEPENDENT METHYLTRANSFERASES SUPERFAMILY PROTEIN"/>
    <property type="match status" value="1"/>
</dbReference>
<dbReference type="GO" id="GO:0005829">
    <property type="term" value="C:cytosol"/>
    <property type="evidence" value="ECO:0007669"/>
    <property type="project" value="TreeGrafter"/>
</dbReference>
<evidence type="ECO:0000313" key="7">
    <source>
        <dbReference type="Proteomes" id="UP000014974"/>
    </source>
</evidence>
<evidence type="ECO:0000256" key="2">
    <source>
        <dbReference type="ARBA" id="ARBA00022552"/>
    </source>
</evidence>
<keyword evidence="2" id="KW-0698">rRNA processing</keyword>
<dbReference type="STRING" id="641524.ADICYQ_5680"/>
<evidence type="ECO:0000256" key="3">
    <source>
        <dbReference type="ARBA" id="ARBA00022603"/>
    </source>
</evidence>
<evidence type="ECO:0000256" key="4">
    <source>
        <dbReference type="ARBA" id="ARBA00022679"/>
    </source>
</evidence>
<evidence type="ECO:0000313" key="6">
    <source>
        <dbReference type="EMBL" id="EPR65147.1"/>
    </source>
</evidence>
<dbReference type="PATRIC" id="fig|641524.5.peg.5634"/>
<keyword evidence="4 6" id="KW-0808">Transferase</keyword>
<dbReference type="EMBL" id="ATNM01000197">
    <property type="protein sequence ID" value="EPR65147.1"/>
    <property type="molecule type" value="Genomic_DNA"/>
</dbReference>
<evidence type="ECO:0000256" key="1">
    <source>
        <dbReference type="ARBA" id="ARBA00022490"/>
    </source>
</evidence>
<dbReference type="PANTHER" id="PTHR31760:SF0">
    <property type="entry name" value="S-ADENOSYL-L-METHIONINE-DEPENDENT METHYLTRANSFERASES SUPERFAMILY PROTEIN"/>
    <property type="match status" value="1"/>
</dbReference>
<evidence type="ECO:0000256" key="5">
    <source>
        <dbReference type="ARBA" id="ARBA00022691"/>
    </source>
</evidence>
<keyword evidence="3 6" id="KW-0489">Methyltransferase</keyword>
<dbReference type="GO" id="GO:0070043">
    <property type="term" value="F:rRNA (guanine-N7-)-methyltransferase activity"/>
    <property type="evidence" value="ECO:0007669"/>
    <property type="project" value="TreeGrafter"/>
</dbReference>
<keyword evidence="5" id="KW-0949">S-adenosyl-L-methionine</keyword>
<comment type="caution">
    <text evidence="6">The sequence shown here is derived from an EMBL/GenBank/DDBJ whole genome shotgun (WGS) entry which is preliminary data.</text>
</comment>
<sequence length="96" mass="11239">MNADHKLIQHYFPELNAQQMDQFERMGDLYVDWNSKINVISRKDMESFYIHHVLHSLGVAKLLSFEPGTKILDIGTGEDSLGSRWPFYSLKYNFTL</sequence>
<dbReference type="Proteomes" id="UP000014974">
    <property type="component" value="Unassembled WGS sequence"/>
</dbReference>
<organism evidence="6 7">
    <name type="scientific">Cyclobacterium qasimii M12-11B</name>
    <dbReference type="NCBI Taxonomy" id="641524"/>
    <lineage>
        <taxon>Bacteria</taxon>
        <taxon>Pseudomonadati</taxon>
        <taxon>Bacteroidota</taxon>
        <taxon>Cytophagia</taxon>
        <taxon>Cytophagales</taxon>
        <taxon>Cyclobacteriaceae</taxon>
        <taxon>Cyclobacterium</taxon>
    </lineage>
</organism>
<dbReference type="Pfam" id="PF02527">
    <property type="entry name" value="GidB"/>
    <property type="match status" value="1"/>
</dbReference>
<dbReference type="InterPro" id="IPR029063">
    <property type="entry name" value="SAM-dependent_MTases_sf"/>
</dbReference>
<dbReference type="Gene3D" id="3.40.50.150">
    <property type="entry name" value="Vaccinia Virus protein VP39"/>
    <property type="match status" value="1"/>
</dbReference>
<dbReference type="AlphaFoldDB" id="S7V6D0"/>
<name>S7V6D0_9BACT</name>
<dbReference type="eggNOG" id="COG0357">
    <property type="taxonomic scope" value="Bacteria"/>
</dbReference>